<dbReference type="EMBL" id="CP038908">
    <property type="protein sequence ID" value="QGO06795.1"/>
    <property type="molecule type" value="Genomic_DNA"/>
</dbReference>
<dbReference type="PANTHER" id="PTHR46889:SF4">
    <property type="entry name" value="TRANSPOSASE INSO FOR INSERTION SEQUENCE ELEMENT IS911B-RELATED"/>
    <property type="match status" value="1"/>
</dbReference>
<sequence length="247" mass="29147">MIENQKLAKRIKGIFIESRATYGTRRIRKQLATQEISVSRKRVGRLMKQSQLCCKIKRKFKVTTDSKHRLPVAKNVLDRDFSATRPNQKYVGDITYIRTQQGWLYLAVVIDLFSRKVVGWAMEDHMEASLVNDALLMALWKRKPKTGLIWHSDRGSQYASESHREILKDYKIKQSMSRKGDCWDNAVSESFFHTLKTELVHHMNFKNRQEAKSAIFEYIEVFYNRKRIHSANDYLSPEEYEHNQKIS</sequence>
<dbReference type="InterPro" id="IPR025948">
    <property type="entry name" value="HTH-like_dom"/>
</dbReference>
<dbReference type="PROSITE" id="PS50994">
    <property type="entry name" value="INTEGRASE"/>
    <property type="match status" value="1"/>
</dbReference>
<dbReference type="EMBL" id="CP038908">
    <property type="protein sequence ID" value="QGO06953.1"/>
    <property type="molecule type" value="Genomic_DNA"/>
</dbReference>
<dbReference type="Pfam" id="PF13333">
    <property type="entry name" value="rve_2"/>
    <property type="match status" value="1"/>
</dbReference>
<accession>A0A9Q6LPB9</accession>
<dbReference type="EMBL" id="CP038908">
    <property type="protein sequence ID" value="QGO04200.1"/>
    <property type="molecule type" value="Genomic_DNA"/>
</dbReference>
<reference evidence="7 10" key="3">
    <citation type="submission" date="2019-04" db="EMBL/GenBank/DDBJ databases">
        <title>Complete genome sequencing of Piscirickettsia salmonis strain Psal-009.</title>
        <authorList>
            <person name="Schober I."/>
            <person name="Bunk B."/>
            <person name="Sproer C."/>
            <person name="Carril G.P."/>
            <person name="Riedel T."/>
            <person name="Flores-Herrera P.A."/>
            <person name="Nourdin-Galindo G."/>
            <person name="Marshall S.H."/>
            <person name="Overmann J."/>
        </authorList>
    </citation>
    <scope>NUCLEOTIDE SEQUENCE [LARGE SCALE GENOMIC DNA]</scope>
    <source>
        <strain evidence="7 10">Psal-009</strain>
    </source>
</reference>
<dbReference type="Gene3D" id="3.30.420.10">
    <property type="entry name" value="Ribonuclease H-like superfamily/Ribonuclease H"/>
    <property type="match status" value="1"/>
</dbReference>
<evidence type="ECO:0000313" key="7">
    <source>
        <dbReference type="EMBL" id="QGO06953.1"/>
    </source>
</evidence>
<organism evidence="7 10">
    <name type="scientific">Piscirickettsia salmonis</name>
    <dbReference type="NCBI Taxonomy" id="1238"/>
    <lineage>
        <taxon>Bacteria</taxon>
        <taxon>Pseudomonadati</taxon>
        <taxon>Pseudomonadota</taxon>
        <taxon>Gammaproteobacteria</taxon>
        <taxon>Thiotrichales</taxon>
        <taxon>Piscirickettsiaceae</taxon>
        <taxon>Piscirickettsia</taxon>
    </lineage>
</organism>
<evidence type="ECO:0000313" key="8">
    <source>
        <dbReference type="EMBL" id="QGO06976.1"/>
    </source>
</evidence>
<dbReference type="NCBIfam" id="NF033516">
    <property type="entry name" value="transpos_IS3"/>
    <property type="match status" value="1"/>
</dbReference>
<name>A0A9Q6LPB9_PISSA</name>
<dbReference type="PANTHER" id="PTHR46889">
    <property type="entry name" value="TRANSPOSASE INSF FOR INSERTION SEQUENCE IS3B-RELATED"/>
    <property type="match status" value="1"/>
</dbReference>
<proteinExistence type="predicted"/>
<evidence type="ECO:0000313" key="9">
    <source>
        <dbReference type="Proteomes" id="UP000029558"/>
    </source>
</evidence>
<evidence type="ECO:0000313" key="10">
    <source>
        <dbReference type="Proteomes" id="UP000422232"/>
    </source>
</evidence>
<evidence type="ECO:0000259" key="1">
    <source>
        <dbReference type="PROSITE" id="PS50994"/>
    </source>
</evidence>
<keyword evidence="10" id="KW-1185">Reference proteome</keyword>
<dbReference type="EMBL" id="CP012508">
    <property type="protein sequence ID" value="ALB22710.1"/>
    <property type="molecule type" value="Genomic_DNA"/>
</dbReference>
<evidence type="ECO:0000313" key="4">
    <source>
        <dbReference type="EMBL" id="ALB23570.1"/>
    </source>
</evidence>
<dbReference type="GO" id="GO:0015074">
    <property type="term" value="P:DNA integration"/>
    <property type="evidence" value="ECO:0007669"/>
    <property type="project" value="InterPro"/>
</dbReference>
<protein>
    <submittedName>
        <fullName evidence="2 7">Transposase</fullName>
    </submittedName>
</protein>
<dbReference type="Pfam" id="PF13276">
    <property type="entry name" value="HTH_21"/>
    <property type="match status" value="1"/>
</dbReference>
<evidence type="ECO:0000313" key="2">
    <source>
        <dbReference type="EMBL" id="ALB22710.1"/>
    </source>
</evidence>
<feature type="domain" description="Integrase catalytic" evidence="1">
    <location>
        <begin position="82"/>
        <end position="245"/>
    </location>
</feature>
<evidence type="ECO:0000313" key="5">
    <source>
        <dbReference type="EMBL" id="QGO04200.1"/>
    </source>
</evidence>
<dbReference type="InterPro" id="IPR050900">
    <property type="entry name" value="Transposase_IS3/IS150/IS904"/>
</dbReference>
<dbReference type="GO" id="GO:0003676">
    <property type="term" value="F:nucleic acid binding"/>
    <property type="evidence" value="ECO:0007669"/>
    <property type="project" value="InterPro"/>
</dbReference>
<dbReference type="Proteomes" id="UP000422232">
    <property type="component" value="Chromosome"/>
</dbReference>
<evidence type="ECO:0000313" key="3">
    <source>
        <dbReference type="EMBL" id="ALB23011.1"/>
    </source>
</evidence>
<evidence type="ECO:0000313" key="6">
    <source>
        <dbReference type="EMBL" id="QGO06795.1"/>
    </source>
</evidence>
<dbReference type="EMBL" id="CP012508">
    <property type="protein sequence ID" value="ALB23011.1"/>
    <property type="molecule type" value="Genomic_DNA"/>
</dbReference>
<dbReference type="InterPro" id="IPR048020">
    <property type="entry name" value="Transpos_IS3"/>
</dbReference>
<dbReference type="EMBL" id="CP012508">
    <property type="protein sequence ID" value="ALB23570.1"/>
    <property type="molecule type" value="Genomic_DNA"/>
</dbReference>
<dbReference type="Pfam" id="PF00665">
    <property type="entry name" value="rve"/>
    <property type="match status" value="1"/>
</dbReference>
<dbReference type="InterPro" id="IPR036397">
    <property type="entry name" value="RNaseH_sf"/>
</dbReference>
<dbReference type="InterPro" id="IPR001584">
    <property type="entry name" value="Integrase_cat-core"/>
</dbReference>
<reference evidence="2" key="2">
    <citation type="submission" date="2015-08" db="EMBL/GenBank/DDBJ databases">
        <title>Complete genome sequence of Piscirickettsia salmonis strain PM32597B1.</title>
        <authorList>
            <person name="Bohle H."/>
            <person name="Henriquez P."/>
            <person name="Navas E."/>
            <person name="Grothusen H."/>
            <person name="Bustamante F."/>
            <person name="Bustos P."/>
            <person name="Bustos P."/>
            <person name="Mancilla M."/>
        </authorList>
    </citation>
    <scope>NUCLEOTIDE SEQUENCE</scope>
    <source>
        <strain evidence="2">PM32597B1</strain>
    </source>
</reference>
<dbReference type="InterPro" id="IPR012337">
    <property type="entry name" value="RNaseH-like_sf"/>
</dbReference>
<dbReference type="SUPFAM" id="SSF53098">
    <property type="entry name" value="Ribonuclease H-like"/>
    <property type="match status" value="1"/>
</dbReference>
<gene>
    <name evidence="2" type="ORF">KU39_1528</name>
    <name evidence="3" type="ORF">KU39_1831</name>
    <name evidence="4" type="ORF">KU39_2392</name>
    <name evidence="5" type="ORF">Psal009_00055</name>
    <name evidence="6" type="ORF">Psal009_02723</name>
    <name evidence="7" type="ORF">Psal009_02889</name>
    <name evidence="8" type="ORF">Psal009_02912</name>
</gene>
<dbReference type="EMBL" id="CP038908">
    <property type="protein sequence ID" value="QGO06976.1"/>
    <property type="molecule type" value="Genomic_DNA"/>
</dbReference>
<dbReference type="Proteomes" id="UP000029558">
    <property type="component" value="Chromosome"/>
</dbReference>
<dbReference type="AlphaFoldDB" id="A0A9Q6LPB9"/>
<reference evidence="2 9" key="1">
    <citation type="journal article" date="2014" name="Genome Announc.">
        <title>Comparative Genome Analysis of Two Isolates of the Fish Pathogen Piscirickettsia salmonis from Different Hosts Reveals Major Differences in Virulence-Associated Secretion Systems.</title>
        <authorList>
            <person name="Bohle H."/>
            <person name="Henriquez P."/>
            <person name="Grothusen H."/>
            <person name="Navas E."/>
            <person name="Sandoval A."/>
            <person name="Bustamante F."/>
            <person name="Bustos P."/>
            <person name="Mancilla M."/>
        </authorList>
    </citation>
    <scope>NUCLEOTIDE SEQUENCE [LARGE SCALE GENOMIC DNA]</scope>
    <source>
        <strain evidence="9">B1-32597</strain>
        <strain evidence="2">PM32597B1</strain>
    </source>
</reference>